<reference evidence="3" key="2">
    <citation type="submission" date="2023-06" db="EMBL/GenBank/DDBJ databases">
        <authorList>
            <person name="Kobayashi Y."/>
            <person name="Kayamori A."/>
            <person name="Aoki K."/>
            <person name="Shiwa Y."/>
            <person name="Fujita N."/>
            <person name="Sugita T."/>
            <person name="Iwasaki W."/>
            <person name="Tanaka N."/>
            <person name="Takashima M."/>
        </authorList>
    </citation>
    <scope>NUCLEOTIDE SEQUENCE</scope>
    <source>
        <strain evidence="3">HIS016</strain>
    </source>
</reference>
<feature type="domain" description="Chromo" evidence="2">
    <location>
        <begin position="70"/>
        <end position="142"/>
    </location>
</feature>
<organism evidence="3 4">
    <name type="scientific">Cutaneotrichosporon spelunceum</name>
    <dbReference type="NCBI Taxonomy" id="1672016"/>
    <lineage>
        <taxon>Eukaryota</taxon>
        <taxon>Fungi</taxon>
        <taxon>Dikarya</taxon>
        <taxon>Basidiomycota</taxon>
        <taxon>Agaricomycotina</taxon>
        <taxon>Tremellomycetes</taxon>
        <taxon>Trichosporonales</taxon>
        <taxon>Trichosporonaceae</taxon>
        <taxon>Cutaneotrichosporon</taxon>
    </lineage>
</organism>
<comment type="caution">
    <text evidence="3">The sequence shown here is derived from an EMBL/GenBank/DDBJ whole genome shotgun (WGS) entry which is preliminary data.</text>
</comment>
<feature type="region of interest" description="Disordered" evidence="1">
    <location>
        <begin position="167"/>
        <end position="193"/>
    </location>
</feature>
<dbReference type="Proteomes" id="UP001222932">
    <property type="component" value="Unassembled WGS sequence"/>
</dbReference>
<gene>
    <name evidence="3" type="ORF">CspeluHIS016_0602410</name>
</gene>
<evidence type="ECO:0000313" key="4">
    <source>
        <dbReference type="Proteomes" id="UP001222932"/>
    </source>
</evidence>
<dbReference type="PROSITE" id="PS50013">
    <property type="entry name" value="CHROMO_2"/>
    <property type="match status" value="1"/>
</dbReference>
<dbReference type="InterPro" id="IPR000953">
    <property type="entry name" value="Chromo/chromo_shadow_dom"/>
</dbReference>
<dbReference type="Gene3D" id="2.40.50.40">
    <property type="match status" value="1"/>
</dbReference>
<dbReference type="AlphaFoldDB" id="A0AAD3TXS4"/>
<reference evidence="3" key="1">
    <citation type="journal article" date="2023" name="BMC Genomics">
        <title>Chromosome-level genome assemblies of Cutaneotrichosporon spp. (Trichosporonales, Basidiomycota) reveal imbalanced evolution between nucleotide sequences and chromosome synteny.</title>
        <authorList>
            <person name="Kobayashi Y."/>
            <person name="Kayamori A."/>
            <person name="Aoki K."/>
            <person name="Shiwa Y."/>
            <person name="Matsutani M."/>
            <person name="Fujita N."/>
            <person name="Sugita T."/>
            <person name="Iwasaki W."/>
            <person name="Tanaka N."/>
            <person name="Takashima M."/>
        </authorList>
    </citation>
    <scope>NUCLEOTIDE SEQUENCE</scope>
    <source>
        <strain evidence="3">HIS016</strain>
    </source>
</reference>
<sequence>MSDGRRRVEYSIWPKFPKGWNTWRTLKQEAQFDDEDDTVPAPTDRCARTTVVVGKSFYLVSINSRRKQKMEVEELDEEGYFIKRVIGRRAIGNVEYLIEWDGYDMDDCWWEPGELIHWDKGGGRPHVDHFLWEANEAKVNVRLPVALLPEPEIVAVWDPLTGKKRNKNGRLMDANGEGSKGDVEYTEGGNADS</sequence>
<evidence type="ECO:0000256" key="1">
    <source>
        <dbReference type="SAM" id="MobiDB-lite"/>
    </source>
</evidence>
<dbReference type="SUPFAM" id="SSF54160">
    <property type="entry name" value="Chromo domain-like"/>
    <property type="match status" value="1"/>
</dbReference>
<protein>
    <recommendedName>
        <fullName evidence="2">Chromo domain-containing protein</fullName>
    </recommendedName>
</protein>
<evidence type="ECO:0000313" key="3">
    <source>
        <dbReference type="EMBL" id="GMK58799.1"/>
    </source>
</evidence>
<keyword evidence="4" id="KW-1185">Reference proteome</keyword>
<dbReference type="GO" id="GO:0006338">
    <property type="term" value="P:chromatin remodeling"/>
    <property type="evidence" value="ECO:0007669"/>
    <property type="project" value="UniProtKB-ARBA"/>
</dbReference>
<proteinExistence type="predicted"/>
<name>A0AAD3TXS4_9TREE</name>
<dbReference type="EMBL" id="BTCM01000006">
    <property type="protein sequence ID" value="GMK58799.1"/>
    <property type="molecule type" value="Genomic_DNA"/>
</dbReference>
<accession>A0AAD3TXS4</accession>
<dbReference type="InterPro" id="IPR016197">
    <property type="entry name" value="Chromo-like_dom_sf"/>
</dbReference>
<evidence type="ECO:0000259" key="2">
    <source>
        <dbReference type="PROSITE" id="PS50013"/>
    </source>
</evidence>